<dbReference type="Proteomes" id="UP001642540">
    <property type="component" value="Unassembled WGS sequence"/>
</dbReference>
<sequence>MFTFVNYREGNCSNHTYDILCLVDGVLAAAKQFQECCLKFGPRDVKEGLSTVVQRSTEVIQNRIAKTVKILRLDTWFTNAKMYTAAEESLKWQEIQLDFHRAVGKDEIRKFFKNQLSIIKELKILNNNPSCSIFVDFPVFDFVKLSCREQILPDF</sequence>
<proteinExistence type="predicted"/>
<dbReference type="EMBL" id="CAXLJM020000103">
    <property type="protein sequence ID" value="CAL8134145.1"/>
    <property type="molecule type" value="Genomic_DNA"/>
</dbReference>
<reference evidence="1 2" key="1">
    <citation type="submission" date="2024-08" db="EMBL/GenBank/DDBJ databases">
        <authorList>
            <person name="Cucini C."/>
            <person name="Frati F."/>
        </authorList>
    </citation>
    <scope>NUCLEOTIDE SEQUENCE [LARGE SCALE GENOMIC DNA]</scope>
</reference>
<accession>A0ABP1RRU3</accession>
<evidence type="ECO:0000313" key="2">
    <source>
        <dbReference type="Proteomes" id="UP001642540"/>
    </source>
</evidence>
<keyword evidence="2" id="KW-1185">Reference proteome</keyword>
<gene>
    <name evidence="1" type="ORF">ODALV1_LOCUS25391</name>
</gene>
<name>A0ABP1RRU3_9HEXA</name>
<comment type="caution">
    <text evidence="1">The sequence shown here is derived from an EMBL/GenBank/DDBJ whole genome shotgun (WGS) entry which is preliminary data.</text>
</comment>
<protein>
    <submittedName>
        <fullName evidence="1">Uncharacterized protein</fullName>
    </submittedName>
</protein>
<evidence type="ECO:0000313" key="1">
    <source>
        <dbReference type="EMBL" id="CAL8134145.1"/>
    </source>
</evidence>
<organism evidence="1 2">
    <name type="scientific">Orchesella dallaii</name>
    <dbReference type="NCBI Taxonomy" id="48710"/>
    <lineage>
        <taxon>Eukaryota</taxon>
        <taxon>Metazoa</taxon>
        <taxon>Ecdysozoa</taxon>
        <taxon>Arthropoda</taxon>
        <taxon>Hexapoda</taxon>
        <taxon>Collembola</taxon>
        <taxon>Entomobryomorpha</taxon>
        <taxon>Entomobryoidea</taxon>
        <taxon>Orchesellidae</taxon>
        <taxon>Orchesellinae</taxon>
        <taxon>Orchesella</taxon>
    </lineage>
</organism>